<dbReference type="PRINTS" id="PR00886">
    <property type="entry name" value="HIGHMOBLTY12"/>
</dbReference>
<dbReference type="EMBL" id="KV426097">
    <property type="protein sequence ID" value="KZV88554.1"/>
    <property type="molecule type" value="Genomic_DNA"/>
</dbReference>
<evidence type="ECO:0000313" key="5">
    <source>
        <dbReference type="EMBL" id="KZV88554.1"/>
    </source>
</evidence>
<dbReference type="PANTHER" id="PTHR48112">
    <property type="entry name" value="HIGH MOBILITY GROUP PROTEIN DSP1"/>
    <property type="match status" value="1"/>
</dbReference>
<dbReference type="Proteomes" id="UP000077266">
    <property type="component" value="Unassembled WGS sequence"/>
</dbReference>
<keyword evidence="6" id="KW-1185">Reference proteome</keyword>
<dbReference type="GO" id="GO:0005634">
    <property type="term" value="C:nucleus"/>
    <property type="evidence" value="ECO:0007669"/>
    <property type="project" value="UniProtKB-UniRule"/>
</dbReference>
<dbReference type="SMART" id="SM00398">
    <property type="entry name" value="HMG"/>
    <property type="match status" value="1"/>
</dbReference>
<dbReference type="InterPro" id="IPR009071">
    <property type="entry name" value="HMG_box_dom"/>
</dbReference>
<feature type="domain" description="HMG box" evidence="4">
    <location>
        <begin position="1"/>
        <end position="61"/>
    </location>
</feature>
<dbReference type="SUPFAM" id="SSF47095">
    <property type="entry name" value="HMG-box"/>
    <property type="match status" value="1"/>
</dbReference>
<gene>
    <name evidence="5" type="ORF">EXIGLDRAFT_722601</name>
</gene>
<proteinExistence type="predicted"/>
<dbReference type="InterPro" id="IPR036910">
    <property type="entry name" value="HMG_box_dom_sf"/>
</dbReference>
<dbReference type="Pfam" id="PF00505">
    <property type="entry name" value="HMG_box"/>
    <property type="match status" value="1"/>
</dbReference>
<dbReference type="Gene3D" id="1.10.30.10">
    <property type="entry name" value="High mobility group box domain"/>
    <property type="match status" value="1"/>
</dbReference>
<reference evidence="5 6" key="1">
    <citation type="journal article" date="2016" name="Mol. Biol. Evol.">
        <title>Comparative Genomics of Early-Diverging Mushroom-Forming Fungi Provides Insights into the Origins of Lignocellulose Decay Capabilities.</title>
        <authorList>
            <person name="Nagy L.G."/>
            <person name="Riley R."/>
            <person name="Tritt A."/>
            <person name="Adam C."/>
            <person name="Daum C."/>
            <person name="Floudas D."/>
            <person name="Sun H."/>
            <person name="Yadav J.S."/>
            <person name="Pangilinan J."/>
            <person name="Larsson K.H."/>
            <person name="Matsuura K."/>
            <person name="Barry K."/>
            <person name="Labutti K."/>
            <person name="Kuo R."/>
            <person name="Ohm R.A."/>
            <person name="Bhattacharya S.S."/>
            <person name="Shirouzu T."/>
            <person name="Yoshinaga Y."/>
            <person name="Martin F.M."/>
            <person name="Grigoriev I.V."/>
            <person name="Hibbett D.S."/>
        </authorList>
    </citation>
    <scope>NUCLEOTIDE SEQUENCE [LARGE SCALE GENOMIC DNA]</scope>
    <source>
        <strain evidence="5 6">HHB12029</strain>
    </source>
</reference>
<dbReference type="AlphaFoldDB" id="A0A165F859"/>
<sequence>MFFVADWRERIKEENPEASFGELGKLLGAKWKEMDDEEKTPYAEKAEKDKARVAREKKALVADDNDEGDDE</sequence>
<evidence type="ECO:0000256" key="2">
    <source>
        <dbReference type="PROSITE-ProRule" id="PRU00267"/>
    </source>
</evidence>
<dbReference type="STRING" id="1314781.A0A165F859"/>
<dbReference type="InParanoid" id="A0A165F859"/>
<evidence type="ECO:0000313" key="6">
    <source>
        <dbReference type="Proteomes" id="UP000077266"/>
    </source>
</evidence>
<protein>
    <recommendedName>
        <fullName evidence="4">HMG box domain-containing protein</fullName>
    </recommendedName>
</protein>
<name>A0A165F859_EXIGL</name>
<evidence type="ECO:0000256" key="1">
    <source>
        <dbReference type="ARBA" id="ARBA00023125"/>
    </source>
</evidence>
<keyword evidence="2" id="KW-0539">Nucleus</keyword>
<dbReference type="InterPro" id="IPR050342">
    <property type="entry name" value="HMGB"/>
</dbReference>
<dbReference type="OrthoDB" id="1919336at2759"/>
<dbReference type="PROSITE" id="PS50118">
    <property type="entry name" value="HMG_BOX_2"/>
    <property type="match status" value="1"/>
</dbReference>
<organism evidence="5 6">
    <name type="scientific">Exidia glandulosa HHB12029</name>
    <dbReference type="NCBI Taxonomy" id="1314781"/>
    <lineage>
        <taxon>Eukaryota</taxon>
        <taxon>Fungi</taxon>
        <taxon>Dikarya</taxon>
        <taxon>Basidiomycota</taxon>
        <taxon>Agaricomycotina</taxon>
        <taxon>Agaricomycetes</taxon>
        <taxon>Auriculariales</taxon>
        <taxon>Exidiaceae</taxon>
        <taxon>Exidia</taxon>
    </lineage>
</organism>
<feature type="compositionally biased region" description="Basic and acidic residues" evidence="3">
    <location>
        <begin position="39"/>
        <end position="61"/>
    </location>
</feature>
<evidence type="ECO:0000256" key="3">
    <source>
        <dbReference type="SAM" id="MobiDB-lite"/>
    </source>
</evidence>
<keyword evidence="1 2" id="KW-0238">DNA-binding</keyword>
<dbReference type="PANTHER" id="PTHR48112:SF22">
    <property type="entry name" value="MITOCHONDRIAL TRANSCRIPTION FACTOR A, ISOFORM B"/>
    <property type="match status" value="1"/>
</dbReference>
<feature type="DNA-binding region" description="HMG box" evidence="2">
    <location>
        <begin position="1"/>
        <end position="61"/>
    </location>
</feature>
<accession>A0A165F859</accession>
<dbReference type="GO" id="GO:0003677">
    <property type="term" value="F:DNA binding"/>
    <property type="evidence" value="ECO:0007669"/>
    <property type="project" value="UniProtKB-UniRule"/>
</dbReference>
<feature type="region of interest" description="Disordered" evidence="3">
    <location>
        <begin position="34"/>
        <end position="71"/>
    </location>
</feature>
<evidence type="ECO:0000259" key="4">
    <source>
        <dbReference type="PROSITE" id="PS50118"/>
    </source>
</evidence>